<dbReference type="Pfam" id="PF01497">
    <property type="entry name" value="Peripla_BP_2"/>
    <property type="match status" value="1"/>
</dbReference>
<dbReference type="RefSeq" id="WP_054731834.1">
    <property type="nucleotide sequence ID" value="NZ_CP009429.1"/>
</dbReference>
<reference evidence="2 3" key="2">
    <citation type="journal article" date="2016" name="Genome Announc.">
        <title>Complete Genome Sequence of Sphingopyxis macrogoltabida Strain 203N (NBRC 111659), a Polyethylene Glycol Degrader.</title>
        <authorList>
            <person name="Ohtsubo Y."/>
            <person name="Nonoyama S."/>
            <person name="Nagata Y."/>
            <person name="Numata M."/>
            <person name="Tsuchikane K."/>
            <person name="Hosoyama A."/>
            <person name="Yamazoe A."/>
            <person name="Tsuda M."/>
            <person name="Fujita N."/>
            <person name="Kawai F."/>
        </authorList>
    </citation>
    <scope>NUCLEOTIDE SEQUENCE [LARGE SCALE GENOMIC DNA]</scope>
    <source>
        <strain evidence="2 3">203N</strain>
    </source>
</reference>
<protein>
    <recommendedName>
        <fullName evidence="1">Fe/B12 periplasmic-binding domain-containing protein</fullName>
    </recommendedName>
</protein>
<dbReference type="Gene3D" id="3.40.50.1980">
    <property type="entry name" value="Nitrogenase molybdenum iron protein domain"/>
    <property type="match status" value="2"/>
</dbReference>
<accession>A0AAC9AY22</accession>
<name>A0AAC9AY22_SPHMC</name>
<reference evidence="3" key="1">
    <citation type="submission" date="2015-11" db="EMBL/GenBank/DDBJ databases">
        <title>Complete genome sequence of a polyethylene-glycol degrader Sphingopyxis macrogoltabida 203N (NBRC 111659).</title>
        <authorList>
            <person name="Yoshiyuki O."/>
            <person name="Shouta N."/>
            <person name="Nagata Y."/>
            <person name="Numata M."/>
            <person name="Tsuchikane K."/>
            <person name="Hosoyama A."/>
            <person name="Yamazoe A."/>
            <person name="Tsuda M."/>
            <person name="Fujita N."/>
            <person name="Kawai F."/>
        </authorList>
    </citation>
    <scope>NUCLEOTIDE SEQUENCE [LARGE SCALE GENOMIC DNA]</scope>
    <source>
        <strain evidence="3">203N</strain>
    </source>
</reference>
<dbReference type="InterPro" id="IPR050902">
    <property type="entry name" value="ABC_Transporter_SBP"/>
</dbReference>
<feature type="domain" description="Fe/B12 periplasmic-binding" evidence="1">
    <location>
        <begin position="19"/>
        <end position="264"/>
    </location>
</feature>
<dbReference type="Proteomes" id="UP000076088">
    <property type="component" value="Chromosome"/>
</dbReference>
<evidence type="ECO:0000313" key="2">
    <source>
        <dbReference type="EMBL" id="AMU91877.1"/>
    </source>
</evidence>
<proteinExistence type="predicted"/>
<sequence length="264" mass="28491">MLAVLTGCQQRAPLPERRGVVSIDFCADQMVLGLLPRERVRAVSFEAESDASFAAPRARGLPRLRPQIEDIAALRPAIVVRSFRGDARLDRQLRSMGIRVVQLGYAGTLGDVAGDMRRVAAELDAETKATALLAGYDAELAAARGTAAPAQSALYVTPGDVTTGPGSFVADVIAAAGLKPYREQPGWGTLPLEEMVRRPPDVVFRAFYDSARYRQDRWSSSLHPVVAQASRRAKEVEVPGSWLACGNWLAGHAVARLSEARKEG</sequence>
<dbReference type="SUPFAM" id="SSF53807">
    <property type="entry name" value="Helical backbone' metal receptor"/>
    <property type="match status" value="1"/>
</dbReference>
<dbReference type="PANTHER" id="PTHR30535:SF34">
    <property type="entry name" value="MOLYBDATE-BINDING PROTEIN MOLA"/>
    <property type="match status" value="1"/>
</dbReference>
<evidence type="ECO:0000259" key="1">
    <source>
        <dbReference type="PROSITE" id="PS50983"/>
    </source>
</evidence>
<organism evidence="2 3">
    <name type="scientific">Sphingopyxis macrogoltabida</name>
    <name type="common">Sphingomonas macrogoltabidus</name>
    <dbReference type="NCBI Taxonomy" id="33050"/>
    <lineage>
        <taxon>Bacteria</taxon>
        <taxon>Pseudomonadati</taxon>
        <taxon>Pseudomonadota</taxon>
        <taxon>Alphaproteobacteria</taxon>
        <taxon>Sphingomonadales</taxon>
        <taxon>Sphingomonadaceae</taxon>
        <taxon>Sphingopyxis</taxon>
    </lineage>
</organism>
<dbReference type="EMBL" id="CP013344">
    <property type="protein sequence ID" value="AMU91877.1"/>
    <property type="molecule type" value="Genomic_DNA"/>
</dbReference>
<gene>
    <name evidence="2" type="ORF">ATM17_22970</name>
</gene>
<evidence type="ECO:0000313" key="3">
    <source>
        <dbReference type="Proteomes" id="UP000076088"/>
    </source>
</evidence>
<keyword evidence="3" id="KW-1185">Reference proteome</keyword>
<dbReference type="PROSITE" id="PS50983">
    <property type="entry name" value="FE_B12_PBP"/>
    <property type="match status" value="1"/>
</dbReference>
<dbReference type="PANTHER" id="PTHR30535">
    <property type="entry name" value="VITAMIN B12-BINDING PROTEIN"/>
    <property type="match status" value="1"/>
</dbReference>
<dbReference type="InterPro" id="IPR002491">
    <property type="entry name" value="ABC_transptr_periplasmic_BD"/>
</dbReference>
<dbReference type="AlphaFoldDB" id="A0AAC9AY22"/>